<name>A0A0R3SLD8_HYMDI</name>
<dbReference type="Gene3D" id="2.30.29.30">
    <property type="entry name" value="Pleckstrin-homology domain (PH domain)/Phosphotyrosine-binding domain (PTB)"/>
    <property type="match status" value="1"/>
</dbReference>
<organism evidence="4">
    <name type="scientific">Hymenolepis diminuta</name>
    <name type="common">Rat tapeworm</name>
    <dbReference type="NCBI Taxonomy" id="6216"/>
    <lineage>
        <taxon>Eukaryota</taxon>
        <taxon>Metazoa</taxon>
        <taxon>Spiralia</taxon>
        <taxon>Lophotrochozoa</taxon>
        <taxon>Platyhelminthes</taxon>
        <taxon>Cestoda</taxon>
        <taxon>Eucestoda</taxon>
        <taxon>Cyclophyllidea</taxon>
        <taxon>Hymenolepididae</taxon>
        <taxon>Hymenolepis</taxon>
    </lineage>
</organism>
<evidence type="ECO:0000313" key="4">
    <source>
        <dbReference type="WBParaSite" id="HDID_0000575301-mRNA-1"/>
    </source>
</evidence>
<evidence type="ECO:0000313" key="2">
    <source>
        <dbReference type="EMBL" id="VDL58069.1"/>
    </source>
</evidence>
<accession>A0A0R3SLD8</accession>
<evidence type="ECO:0000313" key="3">
    <source>
        <dbReference type="Proteomes" id="UP000274504"/>
    </source>
</evidence>
<dbReference type="Pfam" id="PF20399">
    <property type="entry name" value="PH_20"/>
    <property type="match status" value="1"/>
</dbReference>
<gene>
    <name evidence="2" type="ORF">HDID_LOCUS5751</name>
</gene>
<dbReference type="AlphaFoldDB" id="A0A0R3SLD8"/>
<dbReference type="CDD" id="cd00821">
    <property type="entry name" value="PH"/>
    <property type="match status" value="1"/>
</dbReference>
<proteinExistence type="predicted"/>
<dbReference type="WBParaSite" id="HDID_0000575301-mRNA-1">
    <property type="protein sequence ID" value="HDID_0000575301-mRNA-1"/>
    <property type="gene ID" value="HDID_0000575301"/>
</dbReference>
<protein>
    <submittedName>
        <fullName evidence="4">PH domain-containing protein</fullName>
    </submittedName>
</protein>
<dbReference type="SUPFAM" id="SSF50729">
    <property type="entry name" value="PH domain-like"/>
    <property type="match status" value="1"/>
</dbReference>
<reference evidence="2 3" key="2">
    <citation type="submission" date="2018-11" db="EMBL/GenBank/DDBJ databases">
        <authorList>
            <consortium name="Pathogen Informatics"/>
        </authorList>
    </citation>
    <scope>NUCLEOTIDE SEQUENCE [LARGE SCALE GENOMIC DNA]</scope>
</reference>
<feature type="domain" description="SLM1/RGC1-like PH" evidence="1">
    <location>
        <begin position="20"/>
        <end position="87"/>
    </location>
</feature>
<sequence>LPKKSLTSSRRGTAPLYTLAGALYHRYKPSKWTRLGYCVLTPDAHLLGFRSSANQSTSPTVSLFVAAASTVAVYAGRESGMQHVFKVTHSSGLVGPSSGDSELPAVSAHGGGGGALVFAADCEEEALSWINVSLLLLR</sequence>
<reference evidence="4" key="1">
    <citation type="submission" date="2017-02" db="UniProtKB">
        <authorList>
            <consortium name="WormBaseParasite"/>
        </authorList>
    </citation>
    <scope>IDENTIFICATION</scope>
</reference>
<dbReference type="InterPro" id="IPR046869">
    <property type="entry name" value="SLM1/RGC1-like_PH"/>
</dbReference>
<dbReference type="InterPro" id="IPR011993">
    <property type="entry name" value="PH-like_dom_sf"/>
</dbReference>
<dbReference type="OrthoDB" id="6256281at2759"/>
<evidence type="ECO:0000259" key="1">
    <source>
        <dbReference type="Pfam" id="PF20399"/>
    </source>
</evidence>
<dbReference type="EMBL" id="UYSG01003328">
    <property type="protein sequence ID" value="VDL58069.1"/>
    <property type="molecule type" value="Genomic_DNA"/>
</dbReference>
<dbReference type="Proteomes" id="UP000274504">
    <property type="component" value="Unassembled WGS sequence"/>
</dbReference>